<sequence>MTKTPPALPNGLYGDVLALPSGPLAEASFAAARAAMHPSVLNHCIRGFYWSRLFAAHKGVLDDADYNEELLFAANVMHDLATGPDAPGLLRFEVESADLAAAVLTGLGAPARDVDKVWEAIALHTTPQIPERMGLLTHLTHEGIWIDFGKNADLVAEEQSRIHAAYPRLQMVRHLADEVLAHGARSETAAPAYTLTYQLAQERAADGVTSMERGVINGPWGE</sequence>
<name>A0A917QSR8_9ACTN</name>
<dbReference type="RefSeq" id="WP_203967941.1">
    <property type="nucleotide sequence ID" value="NZ_BMNT01000003.1"/>
</dbReference>
<accession>A0A917QSR8</accession>
<reference evidence="1" key="1">
    <citation type="journal article" date="2014" name="Int. J. Syst. Evol. Microbiol.">
        <title>Complete genome sequence of Corynebacterium casei LMG S-19264T (=DSM 44701T), isolated from a smear-ripened cheese.</title>
        <authorList>
            <consortium name="US DOE Joint Genome Institute (JGI-PGF)"/>
            <person name="Walter F."/>
            <person name="Albersmeier A."/>
            <person name="Kalinowski J."/>
            <person name="Ruckert C."/>
        </authorList>
    </citation>
    <scope>NUCLEOTIDE SEQUENCE</scope>
    <source>
        <strain evidence="1">JCM 13064</strain>
    </source>
</reference>
<dbReference type="AlphaFoldDB" id="A0A917QSR8"/>
<evidence type="ECO:0008006" key="3">
    <source>
        <dbReference type="Google" id="ProtNLM"/>
    </source>
</evidence>
<dbReference type="Gene3D" id="1.10.3210.10">
    <property type="entry name" value="Hypothetical protein af1432"/>
    <property type="match status" value="1"/>
</dbReference>
<dbReference type="Proteomes" id="UP000645217">
    <property type="component" value="Unassembled WGS sequence"/>
</dbReference>
<organism evidence="1 2">
    <name type="scientific">Sphaerisporangium melleum</name>
    <dbReference type="NCBI Taxonomy" id="321316"/>
    <lineage>
        <taxon>Bacteria</taxon>
        <taxon>Bacillati</taxon>
        <taxon>Actinomycetota</taxon>
        <taxon>Actinomycetes</taxon>
        <taxon>Streptosporangiales</taxon>
        <taxon>Streptosporangiaceae</taxon>
        <taxon>Sphaerisporangium</taxon>
    </lineage>
</organism>
<dbReference type="PANTHER" id="PTHR35569">
    <property type="entry name" value="CYANAMIDE HYDRATASE DDI2-RELATED"/>
    <property type="match status" value="1"/>
</dbReference>
<gene>
    <name evidence="1" type="ORF">GCM10007964_07250</name>
</gene>
<evidence type="ECO:0000313" key="2">
    <source>
        <dbReference type="Proteomes" id="UP000645217"/>
    </source>
</evidence>
<evidence type="ECO:0000313" key="1">
    <source>
        <dbReference type="EMBL" id="GGK66745.1"/>
    </source>
</evidence>
<proteinExistence type="predicted"/>
<dbReference type="EMBL" id="BMNT01000003">
    <property type="protein sequence ID" value="GGK66745.1"/>
    <property type="molecule type" value="Genomic_DNA"/>
</dbReference>
<protein>
    <recommendedName>
        <fullName evidence="3">HD domain-containing protein</fullName>
    </recommendedName>
</protein>
<comment type="caution">
    <text evidence="1">The sequence shown here is derived from an EMBL/GenBank/DDBJ whole genome shotgun (WGS) entry which is preliminary data.</text>
</comment>
<dbReference type="PANTHER" id="PTHR35569:SF1">
    <property type="entry name" value="CYANAMIDE HYDRATASE DDI2-RELATED"/>
    <property type="match status" value="1"/>
</dbReference>
<reference evidence="1" key="2">
    <citation type="submission" date="2020-09" db="EMBL/GenBank/DDBJ databases">
        <authorList>
            <person name="Sun Q."/>
            <person name="Ohkuma M."/>
        </authorList>
    </citation>
    <scope>NUCLEOTIDE SEQUENCE</scope>
    <source>
        <strain evidence="1">JCM 13064</strain>
    </source>
</reference>
<dbReference type="SUPFAM" id="SSF109604">
    <property type="entry name" value="HD-domain/PDEase-like"/>
    <property type="match status" value="1"/>
</dbReference>
<keyword evidence="2" id="KW-1185">Reference proteome</keyword>